<dbReference type="InterPro" id="IPR050624">
    <property type="entry name" value="HTH-type_Tx_Regulator"/>
</dbReference>
<dbReference type="PANTHER" id="PTHR43479">
    <property type="entry name" value="ACREF/ENVCD OPERON REPRESSOR-RELATED"/>
    <property type="match status" value="1"/>
</dbReference>
<organism evidence="4 5">
    <name type="scientific">Geomicrobium sediminis</name>
    <dbReference type="NCBI Taxonomy" id="1347788"/>
    <lineage>
        <taxon>Bacteria</taxon>
        <taxon>Bacillati</taxon>
        <taxon>Bacillota</taxon>
        <taxon>Bacilli</taxon>
        <taxon>Bacillales</taxon>
        <taxon>Geomicrobium</taxon>
    </lineage>
</organism>
<dbReference type="InterPro" id="IPR039532">
    <property type="entry name" value="TetR_C_Firmicutes"/>
</dbReference>
<dbReference type="Pfam" id="PF14278">
    <property type="entry name" value="TetR_C_8"/>
    <property type="match status" value="1"/>
</dbReference>
<accession>A0ABS2PD39</accession>
<sequence>MDRRKKYTQSTLKECLVDLLKQKPITSITVKELCEAADVNRSTFYSHYDNHFDLLEKIGEDVIFDMEQALAEFNFGTERESLQMTERALQYIAEKYDVCEVLLSSHGDMNFKKRVMDLLLPVILKKFNAELHLKGKLSEYIPLLVISGSIAVIERWLENGRQETPEQIAALIHQFTNHGLVGDSPPLR</sequence>
<proteinExistence type="predicted"/>
<dbReference type="InterPro" id="IPR001647">
    <property type="entry name" value="HTH_TetR"/>
</dbReference>
<evidence type="ECO:0000256" key="2">
    <source>
        <dbReference type="PROSITE-ProRule" id="PRU00335"/>
    </source>
</evidence>
<dbReference type="EMBL" id="JAFBEC010000005">
    <property type="protein sequence ID" value="MBM7633031.1"/>
    <property type="molecule type" value="Genomic_DNA"/>
</dbReference>
<dbReference type="Gene3D" id="1.10.357.10">
    <property type="entry name" value="Tetracycline Repressor, domain 2"/>
    <property type="match status" value="1"/>
</dbReference>
<keyword evidence="1 2" id="KW-0238">DNA-binding</keyword>
<reference evidence="4 5" key="1">
    <citation type="submission" date="2021-01" db="EMBL/GenBank/DDBJ databases">
        <title>Genomic Encyclopedia of Type Strains, Phase IV (KMG-IV): sequencing the most valuable type-strain genomes for metagenomic binning, comparative biology and taxonomic classification.</title>
        <authorList>
            <person name="Goeker M."/>
        </authorList>
    </citation>
    <scope>NUCLEOTIDE SEQUENCE [LARGE SCALE GENOMIC DNA]</scope>
    <source>
        <strain evidence="4 5">DSM 25540</strain>
    </source>
</reference>
<dbReference type="PROSITE" id="PS50977">
    <property type="entry name" value="HTH_TETR_2"/>
    <property type="match status" value="1"/>
</dbReference>
<dbReference type="SUPFAM" id="SSF46689">
    <property type="entry name" value="Homeodomain-like"/>
    <property type="match status" value="1"/>
</dbReference>
<dbReference type="Proteomes" id="UP000741863">
    <property type="component" value="Unassembled WGS sequence"/>
</dbReference>
<dbReference type="InterPro" id="IPR009057">
    <property type="entry name" value="Homeodomain-like_sf"/>
</dbReference>
<evidence type="ECO:0000313" key="5">
    <source>
        <dbReference type="Proteomes" id="UP000741863"/>
    </source>
</evidence>
<gene>
    <name evidence="4" type="ORF">JOD17_002125</name>
</gene>
<name>A0ABS2PD39_9BACL</name>
<evidence type="ECO:0000313" key="4">
    <source>
        <dbReference type="EMBL" id="MBM7633031.1"/>
    </source>
</evidence>
<comment type="caution">
    <text evidence="4">The sequence shown here is derived from an EMBL/GenBank/DDBJ whole genome shotgun (WGS) entry which is preliminary data.</text>
</comment>
<keyword evidence="5" id="KW-1185">Reference proteome</keyword>
<evidence type="ECO:0000259" key="3">
    <source>
        <dbReference type="PROSITE" id="PS50977"/>
    </source>
</evidence>
<feature type="DNA-binding region" description="H-T-H motif" evidence="2">
    <location>
        <begin position="29"/>
        <end position="48"/>
    </location>
</feature>
<feature type="domain" description="HTH tetR-type" evidence="3">
    <location>
        <begin position="6"/>
        <end position="66"/>
    </location>
</feature>
<protein>
    <submittedName>
        <fullName evidence="4">AcrR family transcriptional regulator</fullName>
    </submittedName>
</protein>
<evidence type="ECO:0000256" key="1">
    <source>
        <dbReference type="ARBA" id="ARBA00023125"/>
    </source>
</evidence>
<dbReference type="PANTHER" id="PTHR43479:SF7">
    <property type="entry name" value="TETR-FAMILY TRANSCRIPTIONAL REGULATOR"/>
    <property type="match status" value="1"/>
</dbReference>
<dbReference type="RefSeq" id="WP_204697528.1">
    <property type="nucleotide sequence ID" value="NZ_JAFBEC010000005.1"/>
</dbReference>